<keyword evidence="4" id="KW-0378">Hydrolase</keyword>
<dbReference type="GO" id="GO:0016787">
    <property type="term" value="F:hydrolase activity"/>
    <property type="evidence" value="ECO:0007669"/>
    <property type="project" value="UniProtKB-KW"/>
</dbReference>
<evidence type="ECO:0000313" key="4">
    <source>
        <dbReference type="EMBL" id="UUX35333.1"/>
    </source>
</evidence>
<dbReference type="Pfam" id="PF13457">
    <property type="entry name" value="GW"/>
    <property type="match status" value="1"/>
</dbReference>
<dbReference type="SUPFAM" id="SSF56601">
    <property type="entry name" value="beta-lactamase/transpeptidase-like"/>
    <property type="match status" value="1"/>
</dbReference>
<dbReference type="EMBL" id="CP102453">
    <property type="protein sequence ID" value="UUX35333.1"/>
    <property type="molecule type" value="Genomic_DNA"/>
</dbReference>
<dbReference type="InterPro" id="IPR012338">
    <property type="entry name" value="Beta-lactam/transpept-like"/>
</dbReference>
<organism evidence="4 5">
    <name type="scientific">Fundicoccus culcitae</name>
    <dbReference type="NCBI Taxonomy" id="2969821"/>
    <lineage>
        <taxon>Bacteria</taxon>
        <taxon>Bacillati</taxon>
        <taxon>Bacillota</taxon>
        <taxon>Bacilli</taxon>
        <taxon>Lactobacillales</taxon>
        <taxon>Aerococcaceae</taxon>
        <taxon>Fundicoccus</taxon>
    </lineage>
</organism>
<sequence length="594" mass="67315">MKNSKKVAMIVGIGIVIGIIFYFIVGSLLQPQLNQSISNLSSNSFRSLFASEDAKVVEEAIVHRDPPRLNLKSEHSILIEDLKTTGINIAVEQYDEETGLMEEVATETQTYVEPDIIGNLPWFYFSPYVEVTSPYSTAQQYRLVEDESLNGFKRVIYQGEELLFQNELPYTGWYNTPFDGWYYYSDGRMQANVRLSSTDVGELLAERDLLNFLVPAVRKEFFFVEDTMKYSGLMERTPTNYSILFKNPDSMVLTNPPGAIDSALLTTTENFVDMPMEVLEEVKTFNGDWLLVAIGYDEVGWIQKDETFTDYVYTYYSERELIDTIEAVLIEELDQIGARAGASFVNTETMSQVSAYDQPFFPASTQKIYVLGELYRQYSEGILDPYDTVVLYDYDKVPGAGIIQGYPDGSVFTIDELVNLIVVYSDNTAANLLIDTVGGGPAINPNIHALGLYNTYVDGKYYQDSSGFVTTPSDAARFFALLYNNQVNGEPWDELLIEKFGYNTHNFLTNYIPYSTVYWNKSGLGGTEQNDVASFVTDYGSYTLAVYTADPYNYDIIGEQLGMLSLRVHDVYNEIRSQLWVTVEDTETFEENSY</sequence>
<proteinExistence type="predicted"/>
<keyword evidence="1" id="KW-0812">Transmembrane</keyword>
<keyword evidence="1" id="KW-0472">Membrane</keyword>
<dbReference type="InterPro" id="IPR045155">
    <property type="entry name" value="Beta-lactam_cat"/>
</dbReference>
<reference evidence="4 5" key="1">
    <citation type="submission" date="2022-08" db="EMBL/GenBank/DDBJ databases">
        <title>Aerococcaceae sp. nov isolated from spoiled eye mask.</title>
        <authorList>
            <person name="Zhou G."/>
            <person name="Xie X.-B."/>
            <person name="Shi Q.-S."/>
            <person name="Wang Y.-S."/>
            <person name="Wen X."/>
            <person name="Peng H."/>
            <person name="Yang X.-J."/>
            <person name="Tao H.-B."/>
            <person name="Huang X.-M."/>
        </authorList>
    </citation>
    <scope>NUCLEOTIDE SEQUENCE [LARGE SCALE GENOMIC DNA]</scope>
    <source>
        <strain evidence="5">DM20194951</strain>
    </source>
</reference>
<dbReference type="Proteomes" id="UP001315967">
    <property type="component" value="Chromosome"/>
</dbReference>
<dbReference type="RefSeq" id="WP_313794822.1">
    <property type="nucleotide sequence ID" value="NZ_CP102453.1"/>
</dbReference>
<dbReference type="InterPro" id="IPR000871">
    <property type="entry name" value="Beta-lactam_class-A"/>
</dbReference>
<dbReference type="InterPro" id="IPR025987">
    <property type="entry name" value="GW_dom"/>
</dbReference>
<dbReference type="Gene3D" id="3.40.710.10">
    <property type="entry name" value="DD-peptidase/beta-lactamase superfamily"/>
    <property type="match status" value="1"/>
</dbReference>
<feature type="domain" description="Beta-lactamase class A catalytic" evidence="2">
    <location>
        <begin position="355"/>
        <end position="548"/>
    </location>
</feature>
<dbReference type="PANTHER" id="PTHR35333:SF3">
    <property type="entry name" value="BETA-LACTAMASE-TYPE TRANSPEPTIDASE FOLD CONTAINING PROTEIN"/>
    <property type="match status" value="1"/>
</dbReference>
<evidence type="ECO:0000313" key="5">
    <source>
        <dbReference type="Proteomes" id="UP001315967"/>
    </source>
</evidence>
<evidence type="ECO:0000259" key="2">
    <source>
        <dbReference type="Pfam" id="PF13354"/>
    </source>
</evidence>
<dbReference type="SUPFAM" id="SSF82057">
    <property type="entry name" value="Prokaryotic SH3-related domain"/>
    <property type="match status" value="1"/>
</dbReference>
<name>A0ABY5P9B1_9LACT</name>
<gene>
    <name evidence="4" type="ORF">NRE15_06725</name>
</gene>
<feature type="transmembrane region" description="Helical" evidence="1">
    <location>
        <begin position="7"/>
        <end position="29"/>
    </location>
</feature>
<feature type="domain" description="GW" evidence="3">
    <location>
        <begin position="237"/>
        <end position="305"/>
    </location>
</feature>
<dbReference type="Pfam" id="PF13354">
    <property type="entry name" value="Beta-lactamase2"/>
    <property type="match status" value="1"/>
</dbReference>
<accession>A0ABY5P9B1</accession>
<evidence type="ECO:0000259" key="3">
    <source>
        <dbReference type="Pfam" id="PF13457"/>
    </source>
</evidence>
<evidence type="ECO:0000256" key="1">
    <source>
        <dbReference type="SAM" id="Phobius"/>
    </source>
</evidence>
<protein>
    <submittedName>
        <fullName evidence="4">Class A beta-lactamase-related serine hydrolase</fullName>
    </submittedName>
</protein>
<keyword evidence="1" id="KW-1133">Transmembrane helix</keyword>
<dbReference type="PANTHER" id="PTHR35333">
    <property type="entry name" value="BETA-LACTAMASE"/>
    <property type="match status" value="1"/>
</dbReference>
<keyword evidence="5" id="KW-1185">Reference proteome</keyword>